<keyword evidence="1" id="KW-0732">Signal</keyword>
<protein>
    <submittedName>
        <fullName evidence="2">Uncharacterized protein</fullName>
    </submittedName>
</protein>
<accession>A0A9W9DQ51</accession>
<keyword evidence="3" id="KW-1185">Reference proteome</keyword>
<reference evidence="2" key="1">
    <citation type="submission" date="2022-08" db="EMBL/GenBank/DDBJ databases">
        <title>A Global Phylogenomic Analysis of the Shiitake Genus Lentinula.</title>
        <authorList>
            <consortium name="DOE Joint Genome Institute"/>
            <person name="Sierra-Patev S."/>
            <person name="Min B."/>
            <person name="Naranjo-Ortiz M."/>
            <person name="Looney B."/>
            <person name="Konkel Z."/>
            <person name="Slot J.C."/>
            <person name="Sakamoto Y."/>
            <person name="Steenwyk J.L."/>
            <person name="Rokas A."/>
            <person name="Carro J."/>
            <person name="Camarero S."/>
            <person name="Ferreira P."/>
            <person name="Molpeceres G."/>
            <person name="Ruiz-Duenas F.J."/>
            <person name="Serrano A."/>
            <person name="Henrissat B."/>
            <person name="Drula E."/>
            <person name="Hughes K.W."/>
            <person name="Mata J.L."/>
            <person name="Ishikawa N.K."/>
            <person name="Vargas-Isla R."/>
            <person name="Ushijima S."/>
            <person name="Smith C.A."/>
            <person name="Ahrendt S."/>
            <person name="Andreopoulos W."/>
            <person name="He G."/>
            <person name="Labutti K."/>
            <person name="Lipzen A."/>
            <person name="Ng V."/>
            <person name="Riley R."/>
            <person name="Sandor L."/>
            <person name="Barry K."/>
            <person name="Martinez A.T."/>
            <person name="Xiao Y."/>
            <person name="Gibbons J.G."/>
            <person name="Terashima K."/>
            <person name="Grigoriev I.V."/>
            <person name="Hibbett D.S."/>
        </authorList>
    </citation>
    <scope>NUCLEOTIDE SEQUENCE</scope>
    <source>
        <strain evidence="2">JLM2183</strain>
    </source>
</reference>
<dbReference type="AlphaFoldDB" id="A0A9W9DQ51"/>
<feature type="signal peptide" evidence="1">
    <location>
        <begin position="1"/>
        <end position="24"/>
    </location>
</feature>
<comment type="caution">
    <text evidence="2">The sequence shown here is derived from an EMBL/GenBank/DDBJ whole genome shotgun (WGS) entry which is preliminary data.</text>
</comment>
<evidence type="ECO:0000313" key="2">
    <source>
        <dbReference type="EMBL" id="KAJ4480977.1"/>
    </source>
</evidence>
<sequence>MYFAGSLIGLMSMATAFIPRTVSAANNYVWVRSLSSEPIDAMVSGFSTGGGDTDWFPLPTNYDDPSTSLWHRTGWELIAFRAHDNQDTTRVGFYQDFSANETFVTFYAFDAVEFSGVNPEP</sequence>
<name>A0A9W9DQ51_9AGAR</name>
<evidence type="ECO:0000256" key="1">
    <source>
        <dbReference type="SAM" id="SignalP"/>
    </source>
</evidence>
<evidence type="ECO:0000313" key="3">
    <source>
        <dbReference type="Proteomes" id="UP001150266"/>
    </source>
</evidence>
<dbReference type="EMBL" id="JAOTPV010000006">
    <property type="protein sequence ID" value="KAJ4480977.1"/>
    <property type="molecule type" value="Genomic_DNA"/>
</dbReference>
<organism evidence="2 3">
    <name type="scientific">Lentinula aciculospora</name>
    <dbReference type="NCBI Taxonomy" id="153920"/>
    <lineage>
        <taxon>Eukaryota</taxon>
        <taxon>Fungi</taxon>
        <taxon>Dikarya</taxon>
        <taxon>Basidiomycota</taxon>
        <taxon>Agaricomycotina</taxon>
        <taxon>Agaricomycetes</taxon>
        <taxon>Agaricomycetidae</taxon>
        <taxon>Agaricales</taxon>
        <taxon>Marasmiineae</taxon>
        <taxon>Omphalotaceae</taxon>
        <taxon>Lentinula</taxon>
    </lineage>
</organism>
<dbReference type="OrthoDB" id="2940489at2759"/>
<feature type="chain" id="PRO_5040852620" evidence="1">
    <location>
        <begin position="25"/>
        <end position="121"/>
    </location>
</feature>
<dbReference type="Proteomes" id="UP001150266">
    <property type="component" value="Unassembled WGS sequence"/>
</dbReference>
<proteinExistence type="predicted"/>
<gene>
    <name evidence="2" type="ORF">J3R30DRAFT_2384685</name>
</gene>